<dbReference type="InterPro" id="IPR013983">
    <property type="entry name" value="Ald_Fedxn_OxRdtase_N"/>
</dbReference>
<dbReference type="Proteomes" id="UP001198983">
    <property type="component" value="Chromosome"/>
</dbReference>
<evidence type="ECO:0000313" key="2">
    <source>
        <dbReference type="EMBL" id="UEL46418.1"/>
    </source>
</evidence>
<dbReference type="InterPro" id="IPR051919">
    <property type="entry name" value="W-dependent_AOR"/>
</dbReference>
<reference evidence="2 3" key="1">
    <citation type="journal article" date="2023" name="Int. J. Syst. Evol. Microbiol.">
        <title>Terrisporobacter hibernicus sp. nov., isolated from bovine faeces in Northern Ireland.</title>
        <authorList>
            <person name="Mitchell M."/>
            <person name="Nguyen S.V."/>
            <person name="Connor M."/>
            <person name="Fairley D.J."/>
            <person name="Donoghue O."/>
            <person name="Marshall H."/>
            <person name="Koolman L."/>
            <person name="McMullan G."/>
            <person name="Schaffer K.E."/>
            <person name="McGrath J.W."/>
            <person name="Fanning S."/>
        </authorList>
    </citation>
    <scope>NUCLEOTIDE SEQUENCE [LARGE SCALE GENOMIC DNA]</scope>
    <source>
        <strain evidence="2 3">MCA3</strain>
    </source>
</reference>
<dbReference type="PANTHER" id="PTHR30038:SF0">
    <property type="entry name" value="TUNGSTEN-CONTAINING ALDEHYDE FERREDOXIN OXIDOREDUCTASE"/>
    <property type="match status" value="1"/>
</dbReference>
<sequence>MEKILVVDLTTKAVTSQDYNVKSYGHYGRGLALDLIKKTVPSEAGRYSPENAIAFVPGLFTGCKVASSCRLMIMTKKDKNEGIQLSNTTGNLPQKMGSLSIAALVVKGESKEKNAILHISDKGVEILNMPELENTKTSSMMKKLKEKFGSNAGIIAVGKTADMQMSLSTFVCTYPDGEPEYHCPRSGFGDVFGSKGLRGVVVTGKKSLHRECIEEEKFLSTGKDFAKLIINNEICGGALPAYGSVTLIRLLKDKEKVLASMKETEVDKKKTKKENTCKTNKKVNFCCAPMCVIGCLNRHSMNDGQVYSSPDESEVHEALKSSYGIDDYEYTKTLRNEAYELGIVGTEFVTASKMYFEATGLPWGKEEILYLLDEIDKGTVIGRVVASRTYGISNLFSEKKNLVSFLDRKAIDDEEDFKVSINKFSDELNNISDMDLLYAQIFVLENLGFCIFSSFATVNSEEAFELMAKLFNYRTGINVTPVELINYARNCMEIEMEYERGNSTNRIQKNIPPFTKVLYRYFAR</sequence>
<dbReference type="PANTHER" id="PTHR30038">
    <property type="entry name" value="ALDEHYDE FERREDOXIN OXIDOREDUCTASE"/>
    <property type="match status" value="1"/>
</dbReference>
<dbReference type="EMBL" id="CP081135">
    <property type="protein sequence ID" value="UEL46418.1"/>
    <property type="molecule type" value="Genomic_DNA"/>
</dbReference>
<dbReference type="InterPro" id="IPR036021">
    <property type="entry name" value="Tungsten_al_ferr_oxy-like_C"/>
</dbReference>
<dbReference type="SMART" id="SM00790">
    <property type="entry name" value="AFOR_N"/>
    <property type="match status" value="1"/>
</dbReference>
<evidence type="ECO:0000313" key="3">
    <source>
        <dbReference type="Proteomes" id="UP001198983"/>
    </source>
</evidence>
<gene>
    <name evidence="2" type="ORF">JW646_12260</name>
</gene>
<dbReference type="Pfam" id="PF02730">
    <property type="entry name" value="AFOR_N"/>
    <property type="match status" value="1"/>
</dbReference>
<dbReference type="GO" id="GO:0009055">
    <property type="term" value="F:electron transfer activity"/>
    <property type="evidence" value="ECO:0007669"/>
    <property type="project" value="InterPro"/>
</dbReference>
<evidence type="ECO:0000259" key="1">
    <source>
        <dbReference type="SMART" id="SM00790"/>
    </source>
</evidence>
<dbReference type="GO" id="GO:0051536">
    <property type="term" value="F:iron-sulfur cluster binding"/>
    <property type="evidence" value="ECO:0007669"/>
    <property type="project" value="InterPro"/>
</dbReference>
<accession>A0AAX2ZAZ0</accession>
<dbReference type="Gene3D" id="3.60.9.10">
    <property type="entry name" value="Aldehyde ferredoxin oxidoreductase, N-terminal domain"/>
    <property type="match status" value="1"/>
</dbReference>
<feature type="domain" description="Aldehyde ferredoxin oxidoreductase N-terminal" evidence="1">
    <location>
        <begin position="1"/>
        <end position="206"/>
    </location>
</feature>
<dbReference type="SUPFAM" id="SSF56228">
    <property type="entry name" value="Aldehyde ferredoxin oxidoreductase, N-terminal domain"/>
    <property type="match status" value="1"/>
</dbReference>
<protein>
    <recommendedName>
        <fullName evidence="1">Aldehyde ferredoxin oxidoreductase N-terminal domain-containing protein</fullName>
    </recommendedName>
</protein>
<proteinExistence type="predicted"/>
<name>A0AAX2ZAZ0_9FIRM</name>
<organism evidence="2 3">
    <name type="scientific">Terrisporobacter hibernicus</name>
    <dbReference type="NCBI Taxonomy" id="2813371"/>
    <lineage>
        <taxon>Bacteria</taxon>
        <taxon>Bacillati</taxon>
        <taxon>Bacillota</taxon>
        <taxon>Clostridia</taxon>
        <taxon>Peptostreptococcales</taxon>
        <taxon>Peptostreptococcaceae</taxon>
        <taxon>Terrisporobacter</taxon>
    </lineage>
</organism>
<dbReference type="RefSeq" id="WP_228415313.1">
    <property type="nucleotide sequence ID" value="NZ_CP081135.1"/>
</dbReference>
<dbReference type="InterPro" id="IPR036503">
    <property type="entry name" value="Ald_Fedxn_OxRdtase_N_sf"/>
</dbReference>
<keyword evidence="3" id="KW-1185">Reference proteome</keyword>
<dbReference type="AlphaFoldDB" id="A0AAX2ZAZ0"/>
<dbReference type="SUPFAM" id="SSF48310">
    <property type="entry name" value="Aldehyde ferredoxin oxidoreductase, C-terminal domains"/>
    <property type="match status" value="1"/>
</dbReference>
<dbReference type="KEGG" id="tem:JW646_12260"/>
<dbReference type="GO" id="GO:0016625">
    <property type="term" value="F:oxidoreductase activity, acting on the aldehyde or oxo group of donors, iron-sulfur protein as acceptor"/>
    <property type="evidence" value="ECO:0007669"/>
    <property type="project" value="InterPro"/>
</dbReference>